<proteinExistence type="predicted"/>
<dbReference type="PROSITE" id="PS00759">
    <property type="entry name" value="ARGE_DAPE_CPG2_2"/>
    <property type="match status" value="1"/>
</dbReference>
<feature type="domain" description="Peptidase M20 dimerisation" evidence="6">
    <location>
        <begin position="163"/>
        <end position="270"/>
    </location>
</feature>
<keyword evidence="8" id="KW-1185">Reference proteome</keyword>
<dbReference type="NCBIfam" id="NF006402">
    <property type="entry name" value="PRK08651.1-5"/>
    <property type="match status" value="1"/>
</dbReference>
<keyword evidence="3 7" id="KW-0378">Hydrolase</keyword>
<dbReference type="SUPFAM" id="SSF53187">
    <property type="entry name" value="Zn-dependent exopeptidases"/>
    <property type="match status" value="1"/>
</dbReference>
<dbReference type="InterPro" id="IPR036264">
    <property type="entry name" value="Bact_exopeptidase_dim_dom"/>
</dbReference>
<dbReference type="InterPro" id="IPR001261">
    <property type="entry name" value="ArgE/DapE_CS"/>
</dbReference>
<gene>
    <name evidence="7" type="ORF">FYC77_06105</name>
</gene>
<dbReference type="RefSeq" id="WP_149080613.1">
    <property type="nucleotide sequence ID" value="NZ_VTAW01000005.1"/>
</dbReference>
<dbReference type="GO" id="GO:0046872">
    <property type="term" value="F:metal ion binding"/>
    <property type="evidence" value="ECO:0007669"/>
    <property type="project" value="UniProtKB-KW"/>
</dbReference>
<evidence type="ECO:0000313" key="8">
    <source>
        <dbReference type="Proteomes" id="UP000324104"/>
    </source>
</evidence>
<dbReference type="Gene3D" id="3.40.630.10">
    <property type="entry name" value="Zn peptidases"/>
    <property type="match status" value="1"/>
</dbReference>
<evidence type="ECO:0000313" key="7">
    <source>
        <dbReference type="EMBL" id="TYT62884.1"/>
    </source>
</evidence>
<name>A0A5D5AP97_9EURY</name>
<feature type="region of interest" description="Disordered" evidence="5">
    <location>
        <begin position="72"/>
        <end position="92"/>
    </location>
</feature>
<accession>A0A5D5AP97</accession>
<protein>
    <submittedName>
        <fullName evidence="7">M20/M25/M40 family metallo-hydrolase</fullName>
    </submittedName>
</protein>
<keyword evidence="4" id="KW-0862">Zinc</keyword>
<evidence type="ECO:0000256" key="5">
    <source>
        <dbReference type="SAM" id="MobiDB-lite"/>
    </source>
</evidence>
<evidence type="ECO:0000259" key="6">
    <source>
        <dbReference type="Pfam" id="PF07687"/>
    </source>
</evidence>
<keyword evidence="2" id="KW-0479">Metal-binding</keyword>
<dbReference type="AlphaFoldDB" id="A0A5D5AP97"/>
<organism evidence="7 8">
    <name type="scientific">Natrialba swarupiae</name>
    <dbReference type="NCBI Taxonomy" id="2448032"/>
    <lineage>
        <taxon>Archaea</taxon>
        <taxon>Methanobacteriati</taxon>
        <taxon>Methanobacteriota</taxon>
        <taxon>Stenosarchaea group</taxon>
        <taxon>Halobacteria</taxon>
        <taxon>Halobacteriales</taxon>
        <taxon>Natrialbaceae</taxon>
        <taxon>Natrialba</taxon>
    </lineage>
</organism>
<evidence type="ECO:0000256" key="3">
    <source>
        <dbReference type="ARBA" id="ARBA00022801"/>
    </source>
</evidence>
<dbReference type="CDD" id="cd08659">
    <property type="entry name" value="M20_ArgE_DapE-like"/>
    <property type="match status" value="1"/>
</dbReference>
<dbReference type="Gene3D" id="3.30.70.360">
    <property type="match status" value="1"/>
</dbReference>
<dbReference type="InterPro" id="IPR050072">
    <property type="entry name" value="Peptidase_M20A"/>
</dbReference>
<dbReference type="PANTHER" id="PTHR43808">
    <property type="entry name" value="ACETYLORNITHINE DEACETYLASE"/>
    <property type="match status" value="1"/>
</dbReference>
<dbReference type="SUPFAM" id="SSF55031">
    <property type="entry name" value="Bacterial exopeptidase dimerisation domain"/>
    <property type="match status" value="1"/>
</dbReference>
<dbReference type="InterPro" id="IPR002933">
    <property type="entry name" value="Peptidase_M20"/>
</dbReference>
<dbReference type="Pfam" id="PF07687">
    <property type="entry name" value="M20_dimer"/>
    <property type="match status" value="1"/>
</dbReference>
<dbReference type="InterPro" id="IPR011650">
    <property type="entry name" value="Peptidase_M20_dimer"/>
</dbReference>
<comment type="cofactor">
    <cofactor evidence="1">
        <name>Zn(2+)</name>
        <dbReference type="ChEBI" id="CHEBI:29105"/>
    </cofactor>
</comment>
<evidence type="ECO:0000256" key="2">
    <source>
        <dbReference type="ARBA" id="ARBA00022723"/>
    </source>
</evidence>
<dbReference type="Pfam" id="PF01546">
    <property type="entry name" value="Peptidase_M20"/>
    <property type="match status" value="1"/>
</dbReference>
<dbReference type="GO" id="GO:0016787">
    <property type="term" value="F:hydrolase activity"/>
    <property type="evidence" value="ECO:0007669"/>
    <property type="project" value="UniProtKB-KW"/>
</dbReference>
<dbReference type="Proteomes" id="UP000324104">
    <property type="component" value="Unassembled WGS sequence"/>
</dbReference>
<evidence type="ECO:0000256" key="4">
    <source>
        <dbReference type="ARBA" id="ARBA00022833"/>
    </source>
</evidence>
<reference evidence="7 8" key="1">
    <citation type="submission" date="2019-08" db="EMBL/GenBank/DDBJ databases">
        <title>Archaea genome.</title>
        <authorList>
            <person name="Kajale S."/>
            <person name="Shouche Y."/>
            <person name="Deshpande N."/>
            <person name="Sharma A."/>
        </authorList>
    </citation>
    <scope>NUCLEOTIDE SEQUENCE [LARGE SCALE GENOMIC DNA]</scope>
    <source>
        <strain evidence="7 8">ESP3B_9</strain>
    </source>
</reference>
<evidence type="ECO:0000256" key="1">
    <source>
        <dbReference type="ARBA" id="ARBA00001947"/>
    </source>
</evidence>
<dbReference type="EMBL" id="VTAW01000005">
    <property type="protein sequence ID" value="TYT62884.1"/>
    <property type="molecule type" value="Genomic_DNA"/>
</dbReference>
<sequence>MTFDIQSFHADAVRTPSHEDVSEMRELLCETLRDAGTAPTVDDLGNVLATRGDEAADGPHVVLNTHIDTVAPHVPYERSGGGGSDGEDSDAGDVVRGRGACDAKGPLAALLAAFLRVEPTAGKLTLAITPDEETLMTGAAGLEEELEADGYVVGEPTGLDVCIAARGQCEGTITIEGESGHAASVSADRNSVFGLEHVLAALHTYDEEAGPGEDPVLGEPKLTATALAGGEAPNRVPESCQLTFDRRSVPPETSESFRADFDGYLEEHVPDPLSVSVDLIRPDTPFPTAFVTDGDERLVRTLQAASGGEVRPFGAATEAGFFAADAPTVVFGPGVLADEEGAVAHAEREYVRLSEVEAAADALEEAVSELLA</sequence>
<comment type="caution">
    <text evidence="7">The sequence shown here is derived from an EMBL/GenBank/DDBJ whole genome shotgun (WGS) entry which is preliminary data.</text>
</comment>